<dbReference type="Pfam" id="PF00107">
    <property type="entry name" value="ADH_zinc_N"/>
    <property type="match status" value="1"/>
</dbReference>
<dbReference type="PANTHER" id="PTHR44013">
    <property type="entry name" value="ZINC-TYPE ALCOHOL DEHYDROGENASE-LIKE PROTEIN C16A3.02C"/>
    <property type="match status" value="1"/>
</dbReference>
<dbReference type="RefSeq" id="WP_306872623.1">
    <property type="nucleotide sequence ID" value="NZ_JAUSRB010000002.1"/>
</dbReference>
<evidence type="ECO:0000259" key="1">
    <source>
        <dbReference type="SMART" id="SM00829"/>
    </source>
</evidence>
<dbReference type="EMBL" id="JAUSRB010000002">
    <property type="protein sequence ID" value="MDP9869106.1"/>
    <property type="molecule type" value="Genomic_DNA"/>
</dbReference>
<dbReference type="Pfam" id="PF08240">
    <property type="entry name" value="ADH_N"/>
    <property type="match status" value="1"/>
</dbReference>
<dbReference type="Gene3D" id="3.90.180.10">
    <property type="entry name" value="Medium-chain alcohol dehydrogenases, catalytic domain"/>
    <property type="match status" value="1"/>
</dbReference>
<evidence type="ECO:0000313" key="3">
    <source>
        <dbReference type="Proteomes" id="UP001230426"/>
    </source>
</evidence>
<name>A0ABT9RJV2_9ACTN</name>
<evidence type="ECO:0000313" key="2">
    <source>
        <dbReference type="EMBL" id="MDP9869106.1"/>
    </source>
</evidence>
<dbReference type="SUPFAM" id="SSF50129">
    <property type="entry name" value="GroES-like"/>
    <property type="match status" value="1"/>
</dbReference>
<comment type="caution">
    <text evidence="2">The sequence shown here is derived from an EMBL/GenBank/DDBJ whole genome shotgun (WGS) entry which is preliminary data.</text>
</comment>
<dbReference type="InterPro" id="IPR013149">
    <property type="entry name" value="ADH-like_C"/>
</dbReference>
<dbReference type="Gene3D" id="3.90.25.10">
    <property type="entry name" value="UDP-galactose 4-epimerase, domain 1"/>
    <property type="match status" value="1"/>
</dbReference>
<gene>
    <name evidence="2" type="ORF">J2S55_008372</name>
</gene>
<dbReference type="InterPro" id="IPR020843">
    <property type="entry name" value="ER"/>
</dbReference>
<dbReference type="InterPro" id="IPR013154">
    <property type="entry name" value="ADH-like_N"/>
</dbReference>
<protein>
    <submittedName>
        <fullName evidence="2">NADPH:quinone reductase-like Zn-dependent oxidoreductase</fullName>
    </submittedName>
</protein>
<dbReference type="PANTHER" id="PTHR44013:SF1">
    <property type="entry name" value="ZINC-TYPE ALCOHOL DEHYDROGENASE-LIKE PROTEIN C16A3.02C"/>
    <property type="match status" value="1"/>
</dbReference>
<dbReference type="SUPFAM" id="SSF51735">
    <property type="entry name" value="NAD(P)-binding Rossmann-fold domains"/>
    <property type="match status" value="2"/>
</dbReference>
<dbReference type="Gene3D" id="3.40.50.720">
    <property type="entry name" value="NAD(P)-binding Rossmann-like Domain"/>
    <property type="match status" value="2"/>
</dbReference>
<dbReference type="InterPro" id="IPR052733">
    <property type="entry name" value="Chloroplast_QOR"/>
</dbReference>
<dbReference type="SMART" id="SM00829">
    <property type="entry name" value="PKS_ER"/>
    <property type="match status" value="1"/>
</dbReference>
<accession>A0ABT9RJV2</accession>
<dbReference type="InterPro" id="IPR036291">
    <property type="entry name" value="NAD(P)-bd_dom_sf"/>
</dbReference>
<dbReference type="InterPro" id="IPR011032">
    <property type="entry name" value="GroES-like_sf"/>
</dbReference>
<dbReference type="Proteomes" id="UP001230426">
    <property type="component" value="Unassembled WGS sequence"/>
</dbReference>
<reference evidence="2 3" key="1">
    <citation type="submission" date="2023-07" db="EMBL/GenBank/DDBJ databases">
        <title>Sequencing the genomes of 1000 actinobacteria strains.</title>
        <authorList>
            <person name="Klenk H.-P."/>
        </authorList>
    </citation>
    <scope>NUCLEOTIDE SEQUENCE [LARGE SCALE GENOMIC DNA]</scope>
    <source>
        <strain evidence="2 3">DSM 44109</strain>
    </source>
</reference>
<organism evidence="2 3">
    <name type="scientific">Streptosporangium brasiliense</name>
    <dbReference type="NCBI Taxonomy" id="47480"/>
    <lineage>
        <taxon>Bacteria</taxon>
        <taxon>Bacillati</taxon>
        <taxon>Actinomycetota</taxon>
        <taxon>Actinomycetes</taxon>
        <taxon>Streptosporangiales</taxon>
        <taxon>Streptosporangiaceae</taxon>
        <taxon>Streptosporangium</taxon>
    </lineage>
</organism>
<proteinExistence type="predicted"/>
<sequence length="539" mass="56537">MTRVLVSGATGTIGRPLVNQLEDAGADVRTVTRELTDPVALEAALDGVDAVFLLWPFASAEGAREVLELIGARRVVYLSSAAARPHEVEIERLIAGTAREWTVLRPHAFAANTLRWAEQVRAGVVRQPYGEAAFSPIHERDIAAVAVRALLGEGHHGAVYTLTGPRPLTQREQARAIGAAIGRPVRWVEEPLEEARQRLLGLGWPAEAVDGMLRSLVEPGPATGTVEEVTGAPASTFETWASEHAVDFLGTMRAARIHEYGDASVISLDEVPVPKPGPGEVLIRVAATSFNPSEVGLRMGLLQDVLGVTLPHTLGWDVAGTVVTGAGDLAPGDRVIGLIDGAAAEYAVAKASVLARAPERIPLADAAAVPVAGLTAWQAVFEHARIGRGSRVLINGAGGGVGLFAVQLAKHAGAHVVATASPRSTAAVRALGADEVVDHTTAPLPGGNDVLINLVADVPASVTQLAKEFVSITQPIEHPRAVQFVARNDPGQLTELVALIDKGVVDVEADVRPLESLADLHRAAERGVIRGKVIVKVEP</sequence>
<keyword evidence="3" id="KW-1185">Reference proteome</keyword>
<feature type="domain" description="Enoyl reductase (ER)" evidence="1">
    <location>
        <begin position="261"/>
        <end position="535"/>
    </location>
</feature>
<dbReference type="CDD" id="cd05289">
    <property type="entry name" value="MDR_like_2"/>
    <property type="match status" value="1"/>
</dbReference>